<reference evidence="1 2" key="1">
    <citation type="submission" date="2019-08" db="EMBL/GenBank/DDBJ databases">
        <title>Five species of Acinetobacter isolated from floral nectar and animal pollinators.</title>
        <authorList>
            <person name="Hendry T.A."/>
        </authorList>
    </citation>
    <scope>NUCLEOTIDE SEQUENCE [LARGE SCALE GENOMIC DNA]</scope>
    <source>
        <strain evidence="1 2">MD18.27</strain>
    </source>
</reference>
<evidence type="ECO:0000313" key="1">
    <source>
        <dbReference type="EMBL" id="MEB5476432.1"/>
    </source>
</evidence>
<dbReference type="EMBL" id="VTDN01000003">
    <property type="protein sequence ID" value="MEB5476432.1"/>
    <property type="molecule type" value="Genomic_DNA"/>
</dbReference>
<dbReference type="Proteomes" id="UP001339883">
    <property type="component" value="Unassembled WGS sequence"/>
</dbReference>
<gene>
    <name evidence="1" type="ORF">I2F25_05080</name>
</gene>
<dbReference type="PROSITE" id="PS51257">
    <property type="entry name" value="PROKAR_LIPOPROTEIN"/>
    <property type="match status" value="1"/>
</dbReference>
<accession>A0ABU6DRZ5</accession>
<organism evidence="1 2">
    <name type="scientific">Acinetobacter pollinis</name>
    <dbReference type="NCBI Taxonomy" id="2605270"/>
    <lineage>
        <taxon>Bacteria</taxon>
        <taxon>Pseudomonadati</taxon>
        <taxon>Pseudomonadota</taxon>
        <taxon>Gammaproteobacteria</taxon>
        <taxon>Moraxellales</taxon>
        <taxon>Moraxellaceae</taxon>
        <taxon>Acinetobacter</taxon>
    </lineage>
</organism>
<evidence type="ECO:0008006" key="3">
    <source>
        <dbReference type="Google" id="ProtNLM"/>
    </source>
</evidence>
<comment type="caution">
    <text evidence="1">The sequence shown here is derived from an EMBL/GenBank/DDBJ whole genome shotgun (WGS) entry which is preliminary data.</text>
</comment>
<dbReference type="RefSeq" id="WP_325774944.1">
    <property type="nucleotide sequence ID" value="NZ_VTDN01000003.1"/>
</dbReference>
<sequence length="84" mass="9710">MKHFWIFILCLLSVAGCIVVPIHAGTVQTQVYSDFPHLINSTLDNGYFDDDGLEHQPPLPHNMHETMMRLKLFKDREKIEGEDD</sequence>
<proteinExistence type="predicted"/>
<keyword evidence="2" id="KW-1185">Reference proteome</keyword>
<evidence type="ECO:0000313" key="2">
    <source>
        <dbReference type="Proteomes" id="UP001339883"/>
    </source>
</evidence>
<protein>
    <recommendedName>
        <fullName evidence="3">Secreted protein</fullName>
    </recommendedName>
</protein>
<name>A0ABU6DRZ5_9GAMM</name>